<dbReference type="SUPFAM" id="SSF52540">
    <property type="entry name" value="P-loop containing nucleoside triphosphate hydrolases"/>
    <property type="match status" value="1"/>
</dbReference>
<evidence type="ECO:0000256" key="8">
    <source>
        <dbReference type="ARBA" id="ARBA00022840"/>
    </source>
</evidence>
<comment type="subcellular location">
    <subcellularLocation>
        <location evidence="1">Cytoplasm</location>
    </subcellularLocation>
</comment>
<dbReference type="EMBL" id="MHKO01000053">
    <property type="protein sequence ID" value="OGY91082.1"/>
    <property type="molecule type" value="Genomic_DNA"/>
</dbReference>
<dbReference type="Proteomes" id="UP000178109">
    <property type="component" value="Unassembled WGS sequence"/>
</dbReference>
<reference evidence="11 12" key="1">
    <citation type="journal article" date="2016" name="Nat. Commun.">
        <title>Thousands of microbial genomes shed light on interconnected biogeochemical processes in an aquifer system.</title>
        <authorList>
            <person name="Anantharaman K."/>
            <person name="Brown C.T."/>
            <person name="Hug L.A."/>
            <person name="Sharon I."/>
            <person name="Castelle C.J."/>
            <person name="Probst A.J."/>
            <person name="Thomas B.C."/>
            <person name="Singh A."/>
            <person name="Wilkins M.J."/>
            <person name="Karaoz U."/>
            <person name="Brodie E.L."/>
            <person name="Williams K.H."/>
            <person name="Hubbard S.S."/>
            <person name="Banfield J.F."/>
        </authorList>
    </citation>
    <scope>NUCLEOTIDE SEQUENCE [LARGE SCALE GENOMIC DNA]</scope>
</reference>
<dbReference type="GO" id="GO:0002949">
    <property type="term" value="P:tRNA threonylcarbamoyladenosine modification"/>
    <property type="evidence" value="ECO:0007669"/>
    <property type="project" value="InterPro"/>
</dbReference>
<dbReference type="PANTHER" id="PTHR33540">
    <property type="entry name" value="TRNA THREONYLCARBAMOYLADENOSINE BIOSYNTHESIS PROTEIN TSAE"/>
    <property type="match status" value="1"/>
</dbReference>
<dbReference type="InterPro" id="IPR003442">
    <property type="entry name" value="T6A_TsaE"/>
</dbReference>
<keyword evidence="8" id="KW-0067">ATP-binding</keyword>
<evidence type="ECO:0000256" key="4">
    <source>
        <dbReference type="ARBA" id="ARBA00022490"/>
    </source>
</evidence>
<evidence type="ECO:0000256" key="5">
    <source>
        <dbReference type="ARBA" id="ARBA00022694"/>
    </source>
</evidence>
<evidence type="ECO:0000256" key="2">
    <source>
        <dbReference type="ARBA" id="ARBA00007599"/>
    </source>
</evidence>
<comment type="caution">
    <text evidence="11">The sequence shown here is derived from an EMBL/GenBank/DDBJ whole genome shotgun (WGS) entry which is preliminary data.</text>
</comment>
<keyword evidence="9" id="KW-0460">Magnesium</keyword>
<protein>
    <recommendedName>
        <fullName evidence="3">tRNA threonylcarbamoyladenosine biosynthesis protein TsaE</fullName>
    </recommendedName>
    <alternativeName>
        <fullName evidence="10">t(6)A37 threonylcarbamoyladenosine biosynthesis protein TsaE</fullName>
    </alternativeName>
</protein>
<evidence type="ECO:0000256" key="6">
    <source>
        <dbReference type="ARBA" id="ARBA00022723"/>
    </source>
</evidence>
<evidence type="ECO:0000256" key="9">
    <source>
        <dbReference type="ARBA" id="ARBA00022842"/>
    </source>
</evidence>
<accession>A0A1G2BPP3</accession>
<evidence type="ECO:0000313" key="11">
    <source>
        <dbReference type="EMBL" id="OGY91082.1"/>
    </source>
</evidence>
<keyword evidence="4" id="KW-0963">Cytoplasm</keyword>
<keyword evidence="7" id="KW-0547">Nucleotide-binding</keyword>
<dbReference type="InterPro" id="IPR027417">
    <property type="entry name" value="P-loop_NTPase"/>
</dbReference>
<keyword evidence="5" id="KW-0819">tRNA processing</keyword>
<keyword evidence="11" id="KW-0808">Transferase</keyword>
<keyword evidence="6" id="KW-0479">Metal-binding</keyword>
<dbReference type="PANTHER" id="PTHR33540:SF2">
    <property type="entry name" value="TRNA THREONYLCARBAMOYLADENOSINE BIOSYNTHESIS PROTEIN TSAE"/>
    <property type="match status" value="1"/>
</dbReference>
<evidence type="ECO:0000256" key="10">
    <source>
        <dbReference type="ARBA" id="ARBA00032441"/>
    </source>
</evidence>
<dbReference type="GO" id="GO:0005524">
    <property type="term" value="F:ATP binding"/>
    <property type="evidence" value="ECO:0007669"/>
    <property type="project" value="UniProtKB-KW"/>
</dbReference>
<comment type="similarity">
    <text evidence="2">Belongs to the TsaE family.</text>
</comment>
<gene>
    <name evidence="11" type="ORF">A3H70_04285</name>
</gene>
<dbReference type="AlphaFoldDB" id="A0A1G2BPP3"/>
<dbReference type="GO" id="GO:0046872">
    <property type="term" value="F:metal ion binding"/>
    <property type="evidence" value="ECO:0007669"/>
    <property type="project" value="UniProtKB-KW"/>
</dbReference>
<dbReference type="NCBIfam" id="TIGR00150">
    <property type="entry name" value="T6A_YjeE"/>
    <property type="match status" value="1"/>
</dbReference>
<organism evidence="11 12">
    <name type="scientific">Candidatus Komeilibacteria bacterium RIFCSPLOWO2_02_FULL_48_11</name>
    <dbReference type="NCBI Taxonomy" id="1798553"/>
    <lineage>
        <taxon>Bacteria</taxon>
        <taxon>Candidatus Komeiliibacteriota</taxon>
    </lineage>
</organism>
<dbReference type="GO" id="GO:0016740">
    <property type="term" value="F:transferase activity"/>
    <property type="evidence" value="ECO:0007669"/>
    <property type="project" value="UniProtKB-KW"/>
</dbReference>
<dbReference type="Gene3D" id="3.40.50.300">
    <property type="entry name" value="P-loop containing nucleotide triphosphate hydrolases"/>
    <property type="match status" value="1"/>
</dbReference>
<dbReference type="STRING" id="1798553.A3H70_04285"/>
<evidence type="ECO:0000256" key="1">
    <source>
        <dbReference type="ARBA" id="ARBA00004496"/>
    </source>
</evidence>
<dbReference type="GO" id="GO:0005737">
    <property type="term" value="C:cytoplasm"/>
    <property type="evidence" value="ECO:0007669"/>
    <property type="project" value="UniProtKB-SubCell"/>
</dbReference>
<evidence type="ECO:0000256" key="7">
    <source>
        <dbReference type="ARBA" id="ARBA00022741"/>
    </source>
</evidence>
<evidence type="ECO:0000256" key="3">
    <source>
        <dbReference type="ARBA" id="ARBA00019010"/>
    </source>
</evidence>
<dbReference type="Pfam" id="PF02367">
    <property type="entry name" value="TsaE"/>
    <property type="match status" value="1"/>
</dbReference>
<sequence length="139" mass="15554">MNSVIKNLSELESFAKKLLKELRPGDVVALSGELGAGKTTLIQALARSLGLSRSALSPTFVILKSYPVDYHGIKRLCHIDLYRLNDFKAPHGFEECLGEPDTVCFIEWAEKIKDKLPSKTIWLQIKARSDNSRLITKTP</sequence>
<evidence type="ECO:0000313" key="12">
    <source>
        <dbReference type="Proteomes" id="UP000178109"/>
    </source>
</evidence>
<name>A0A1G2BPP3_9BACT</name>
<proteinExistence type="inferred from homology"/>